<dbReference type="GO" id="GO:0051726">
    <property type="term" value="P:regulation of cell cycle"/>
    <property type="evidence" value="ECO:0007669"/>
    <property type="project" value="InterPro"/>
</dbReference>
<feature type="chain" id="PRO_5043864457" description="Growth arrest-specific protein 1" evidence="2">
    <location>
        <begin position="20"/>
        <end position="291"/>
    </location>
</feature>
<feature type="signal peptide" evidence="2">
    <location>
        <begin position="1"/>
        <end position="19"/>
    </location>
</feature>
<feature type="compositionally biased region" description="Polar residues" evidence="1">
    <location>
        <begin position="19"/>
        <end position="37"/>
    </location>
</feature>
<name>A0AAV2Q7P4_MEGNR</name>
<dbReference type="InterPro" id="IPR039596">
    <property type="entry name" value="GAS1"/>
</dbReference>
<evidence type="ECO:0008006" key="5">
    <source>
        <dbReference type="Google" id="ProtNLM"/>
    </source>
</evidence>
<proteinExistence type="predicted"/>
<comment type="caution">
    <text evidence="3">The sequence shown here is derived from an EMBL/GenBank/DDBJ whole genome shotgun (WGS) entry which is preliminary data.</text>
</comment>
<organism evidence="3 4">
    <name type="scientific">Meganyctiphanes norvegica</name>
    <name type="common">Northern krill</name>
    <name type="synonym">Thysanopoda norvegica</name>
    <dbReference type="NCBI Taxonomy" id="48144"/>
    <lineage>
        <taxon>Eukaryota</taxon>
        <taxon>Metazoa</taxon>
        <taxon>Ecdysozoa</taxon>
        <taxon>Arthropoda</taxon>
        <taxon>Crustacea</taxon>
        <taxon>Multicrustacea</taxon>
        <taxon>Malacostraca</taxon>
        <taxon>Eumalacostraca</taxon>
        <taxon>Eucarida</taxon>
        <taxon>Euphausiacea</taxon>
        <taxon>Euphausiidae</taxon>
        <taxon>Meganyctiphanes</taxon>
    </lineage>
</organism>
<dbReference type="EMBL" id="CAXKWB010004400">
    <property type="protein sequence ID" value="CAL4073686.1"/>
    <property type="molecule type" value="Genomic_DNA"/>
</dbReference>
<feature type="compositionally biased region" description="Low complexity" evidence="1">
    <location>
        <begin position="38"/>
        <end position="52"/>
    </location>
</feature>
<keyword evidence="4" id="KW-1185">Reference proteome</keyword>
<keyword evidence="2" id="KW-0732">Signal</keyword>
<evidence type="ECO:0000256" key="2">
    <source>
        <dbReference type="SAM" id="SignalP"/>
    </source>
</evidence>
<evidence type="ECO:0000256" key="1">
    <source>
        <dbReference type="SAM" id="MobiDB-lite"/>
    </source>
</evidence>
<evidence type="ECO:0000313" key="3">
    <source>
        <dbReference type="EMBL" id="CAL4073686.1"/>
    </source>
</evidence>
<reference evidence="3 4" key="1">
    <citation type="submission" date="2024-05" db="EMBL/GenBank/DDBJ databases">
        <authorList>
            <person name="Wallberg A."/>
        </authorList>
    </citation>
    <scope>NUCLEOTIDE SEQUENCE [LARGE SCALE GENOMIC DNA]</scope>
</reference>
<sequence>MTSMVVFLLAMAPLSLVGSENDTWSPRSRGSGQNSNMSGTRQSYSNSSSTTTPVPPPIGCVEARIKCALRAGCGHALQNYMLGCSDMMSGRINYCDEYCKNSLIALTSTKEGHLLMDCECEDNYCRETKARVEVCRDEVVVANADSSVLSCSVAQWICAADTLCANALSWYDKFCRRMFQGKGCSSRCNNSLSILQRQEKAAKLESCVCDGTESFDCHGIKHNMARLCFHQFDESELQREEEMTNEIDTSSKAWTVPTSDAGGALRAHSSWRHLTAMLAIAAWLTAVMSKT</sequence>
<protein>
    <recommendedName>
        <fullName evidence="5">Growth arrest-specific protein 1</fullName>
    </recommendedName>
</protein>
<gene>
    <name evidence="3" type="ORF">MNOR_LOCUS9197</name>
</gene>
<dbReference type="PANTHER" id="PTHR16840">
    <property type="entry name" value="GROWTH ARREST-SPECIFIC PROTEIN 1"/>
    <property type="match status" value="1"/>
</dbReference>
<feature type="region of interest" description="Disordered" evidence="1">
    <location>
        <begin position="19"/>
        <end position="54"/>
    </location>
</feature>
<accession>A0AAV2Q7P4</accession>
<dbReference type="PANTHER" id="PTHR16840:SF3">
    <property type="entry name" value="GROWTH ARREST-SPECIFIC PROTEIN 1"/>
    <property type="match status" value="1"/>
</dbReference>
<evidence type="ECO:0000313" key="4">
    <source>
        <dbReference type="Proteomes" id="UP001497623"/>
    </source>
</evidence>
<dbReference type="Proteomes" id="UP001497623">
    <property type="component" value="Unassembled WGS sequence"/>
</dbReference>
<dbReference type="AlphaFoldDB" id="A0AAV2Q7P4"/>